<accession>A0AAN9SKD7</accession>
<evidence type="ECO:0000313" key="1">
    <source>
        <dbReference type="EMBL" id="KAK7395438.1"/>
    </source>
</evidence>
<sequence>MLPGLSYQFSLHILLRVCVLHRGRRARFCCCFFVMFKSLNCFPKNPVVRLNRLSSIYDALASDSLNVTLVEHIIYIQEIGIYCMIRTMCVLKIII</sequence>
<keyword evidence="2" id="KW-1185">Reference proteome</keyword>
<reference evidence="1 2" key="1">
    <citation type="submission" date="2024-01" db="EMBL/GenBank/DDBJ databases">
        <title>The genomes of 5 underutilized Papilionoideae crops provide insights into root nodulation and disease resistanc.</title>
        <authorList>
            <person name="Jiang F."/>
        </authorList>
    </citation>
    <scope>NUCLEOTIDE SEQUENCE [LARGE SCALE GENOMIC DNA]</scope>
    <source>
        <strain evidence="1">DUOXIRENSHENG_FW03</strain>
        <tissue evidence="1">Leaves</tissue>
    </source>
</reference>
<comment type="caution">
    <text evidence="1">The sequence shown here is derived from an EMBL/GenBank/DDBJ whole genome shotgun (WGS) entry which is preliminary data.</text>
</comment>
<gene>
    <name evidence="1" type="ORF">VNO78_15996</name>
</gene>
<organism evidence="1 2">
    <name type="scientific">Psophocarpus tetragonolobus</name>
    <name type="common">Winged bean</name>
    <name type="synonym">Dolichos tetragonolobus</name>
    <dbReference type="NCBI Taxonomy" id="3891"/>
    <lineage>
        <taxon>Eukaryota</taxon>
        <taxon>Viridiplantae</taxon>
        <taxon>Streptophyta</taxon>
        <taxon>Embryophyta</taxon>
        <taxon>Tracheophyta</taxon>
        <taxon>Spermatophyta</taxon>
        <taxon>Magnoliopsida</taxon>
        <taxon>eudicotyledons</taxon>
        <taxon>Gunneridae</taxon>
        <taxon>Pentapetalae</taxon>
        <taxon>rosids</taxon>
        <taxon>fabids</taxon>
        <taxon>Fabales</taxon>
        <taxon>Fabaceae</taxon>
        <taxon>Papilionoideae</taxon>
        <taxon>50 kb inversion clade</taxon>
        <taxon>NPAAA clade</taxon>
        <taxon>indigoferoid/millettioid clade</taxon>
        <taxon>Phaseoleae</taxon>
        <taxon>Psophocarpus</taxon>
    </lineage>
</organism>
<dbReference type="AlphaFoldDB" id="A0AAN9SKD7"/>
<dbReference type="EMBL" id="JAYMYS010000004">
    <property type="protein sequence ID" value="KAK7395438.1"/>
    <property type="molecule type" value="Genomic_DNA"/>
</dbReference>
<proteinExistence type="predicted"/>
<dbReference type="Proteomes" id="UP001386955">
    <property type="component" value="Unassembled WGS sequence"/>
</dbReference>
<name>A0AAN9SKD7_PSOTE</name>
<evidence type="ECO:0000313" key="2">
    <source>
        <dbReference type="Proteomes" id="UP001386955"/>
    </source>
</evidence>
<protein>
    <submittedName>
        <fullName evidence="1">Uncharacterized protein</fullName>
    </submittedName>
</protein>